<evidence type="ECO:0000313" key="2">
    <source>
        <dbReference type="EMBL" id="KAK7029732.1"/>
    </source>
</evidence>
<feature type="compositionally biased region" description="Basic and acidic residues" evidence="1">
    <location>
        <begin position="227"/>
        <end position="237"/>
    </location>
</feature>
<keyword evidence="3" id="KW-1185">Reference proteome</keyword>
<dbReference type="AlphaFoldDB" id="A0AAW0BTZ3"/>
<feature type="compositionally biased region" description="Basic and acidic residues" evidence="1">
    <location>
        <begin position="197"/>
        <end position="210"/>
    </location>
</feature>
<accession>A0AAW0BTZ3</accession>
<evidence type="ECO:0000313" key="3">
    <source>
        <dbReference type="Proteomes" id="UP001362999"/>
    </source>
</evidence>
<sequence>MAKQKATIALAKSLSNRTVELELASLVVRSNVNGVLALSLMPFPAACRTKKIPRHSPALVSGDGEQKFPTLGSPASRAGNLFRHLRETVAEAFHLRAAEFTMDSFVFHQGFRPLETVAETIVFTNGFRQVETSAEPLSFQDEFLALRVDHVSAAKPGQAIWTASRPKPSGRGRYTSPDCERRFAPQRVRRCTPAISRRKEGRREREKEDTNLTSGVASGRGSWGAKVETKKGPQERPAFEVGATRDWAWKSAWPRKAGQPRSTWEAGGARNLSHVEGAGWKSGTSRMRIFEWKSRRSNATKSGF</sequence>
<dbReference type="EMBL" id="JAWWNJ010000026">
    <property type="protein sequence ID" value="KAK7029732.1"/>
    <property type="molecule type" value="Genomic_DNA"/>
</dbReference>
<feature type="region of interest" description="Disordered" evidence="1">
    <location>
        <begin position="252"/>
        <end position="280"/>
    </location>
</feature>
<dbReference type="Proteomes" id="UP001362999">
    <property type="component" value="Unassembled WGS sequence"/>
</dbReference>
<name>A0AAW0BTZ3_9AGAR</name>
<reference evidence="2 3" key="1">
    <citation type="journal article" date="2024" name="J Genomics">
        <title>Draft genome sequencing and assembly of Favolaschia claudopus CIRM-BRFM 2984 isolated from oak limbs.</title>
        <authorList>
            <person name="Navarro D."/>
            <person name="Drula E."/>
            <person name="Chaduli D."/>
            <person name="Cazenave R."/>
            <person name="Ahrendt S."/>
            <person name="Wang J."/>
            <person name="Lipzen A."/>
            <person name="Daum C."/>
            <person name="Barry K."/>
            <person name="Grigoriev I.V."/>
            <person name="Favel A."/>
            <person name="Rosso M.N."/>
            <person name="Martin F."/>
        </authorList>
    </citation>
    <scope>NUCLEOTIDE SEQUENCE [LARGE SCALE GENOMIC DNA]</scope>
    <source>
        <strain evidence="2 3">CIRM-BRFM 2984</strain>
    </source>
</reference>
<organism evidence="2 3">
    <name type="scientific">Favolaschia claudopus</name>
    <dbReference type="NCBI Taxonomy" id="2862362"/>
    <lineage>
        <taxon>Eukaryota</taxon>
        <taxon>Fungi</taxon>
        <taxon>Dikarya</taxon>
        <taxon>Basidiomycota</taxon>
        <taxon>Agaricomycotina</taxon>
        <taxon>Agaricomycetes</taxon>
        <taxon>Agaricomycetidae</taxon>
        <taxon>Agaricales</taxon>
        <taxon>Marasmiineae</taxon>
        <taxon>Mycenaceae</taxon>
        <taxon>Favolaschia</taxon>
    </lineage>
</organism>
<feature type="region of interest" description="Disordered" evidence="1">
    <location>
        <begin position="192"/>
        <end position="237"/>
    </location>
</feature>
<gene>
    <name evidence="2" type="ORF">R3P38DRAFT_3353573</name>
</gene>
<protein>
    <submittedName>
        <fullName evidence="2">Uncharacterized protein</fullName>
    </submittedName>
</protein>
<proteinExistence type="predicted"/>
<comment type="caution">
    <text evidence="2">The sequence shown here is derived from an EMBL/GenBank/DDBJ whole genome shotgun (WGS) entry which is preliminary data.</text>
</comment>
<evidence type="ECO:0000256" key="1">
    <source>
        <dbReference type="SAM" id="MobiDB-lite"/>
    </source>
</evidence>